<evidence type="ECO:0000256" key="1">
    <source>
        <dbReference type="SAM" id="MobiDB-lite"/>
    </source>
</evidence>
<gene>
    <name evidence="3" type="ORF">GA0111570_10116</name>
</gene>
<dbReference type="EMBL" id="FMYF01000001">
    <property type="protein sequence ID" value="SDB79747.1"/>
    <property type="molecule type" value="Genomic_DNA"/>
</dbReference>
<feature type="region of interest" description="Disordered" evidence="1">
    <location>
        <begin position="58"/>
        <end position="89"/>
    </location>
</feature>
<proteinExistence type="predicted"/>
<organism evidence="3 4">
    <name type="scientific">Raineyella antarctica</name>
    <dbReference type="NCBI Taxonomy" id="1577474"/>
    <lineage>
        <taxon>Bacteria</taxon>
        <taxon>Bacillati</taxon>
        <taxon>Actinomycetota</taxon>
        <taxon>Actinomycetes</taxon>
        <taxon>Propionibacteriales</taxon>
        <taxon>Propionibacteriaceae</taxon>
        <taxon>Raineyella</taxon>
    </lineage>
</organism>
<feature type="transmembrane region" description="Helical" evidence="2">
    <location>
        <begin position="28"/>
        <end position="48"/>
    </location>
</feature>
<dbReference type="STRING" id="1577474.GA0111570_10116"/>
<feature type="region of interest" description="Disordered" evidence="1">
    <location>
        <begin position="117"/>
        <end position="145"/>
    </location>
</feature>
<dbReference type="Proteomes" id="UP000199086">
    <property type="component" value="Unassembled WGS sequence"/>
</dbReference>
<accession>A0A1G6GCM5</accession>
<sequence>MMGRGGMGWGGAGYGGAGYGGAGWGGMFAGFFLFVLAVLVIAALVYLYRRAHLGNRLVTTPSQAGRDSHSAARAPYRTGHGATTSPEDEAMRALTARLASGEITPEDYQERVATLRSVRDQGLDPTAGMPYLAPEDAAQPNRRAA</sequence>
<keyword evidence="4" id="KW-1185">Reference proteome</keyword>
<name>A0A1G6GCM5_9ACTN</name>
<evidence type="ECO:0000313" key="3">
    <source>
        <dbReference type="EMBL" id="SDB79747.1"/>
    </source>
</evidence>
<keyword evidence="2" id="KW-0472">Membrane</keyword>
<evidence type="ECO:0000256" key="2">
    <source>
        <dbReference type="SAM" id="Phobius"/>
    </source>
</evidence>
<reference evidence="3 4" key="1">
    <citation type="submission" date="2016-06" db="EMBL/GenBank/DDBJ databases">
        <authorList>
            <person name="Olsen C.W."/>
            <person name="Carey S."/>
            <person name="Hinshaw L."/>
            <person name="Karasin A.I."/>
        </authorList>
    </citation>
    <scope>NUCLEOTIDE SEQUENCE [LARGE SCALE GENOMIC DNA]</scope>
    <source>
        <strain evidence="3 4">LZ-22</strain>
    </source>
</reference>
<protein>
    <submittedName>
        <fullName evidence="3">Uncharacterized membrane protein</fullName>
    </submittedName>
</protein>
<keyword evidence="2" id="KW-1133">Transmembrane helix</keyword>
<keyword evidence="2" id="KW-0812">Transmembrane</keyword>
<dbReference type="AlphaFoldDB" id="A0A1G6GCM5"/>
<evidence type="ECO:0000313" key="4">
    <source>
        <dbReference type="Proteomes" id="UP000199086"/>
    </source>
</evidence>